<comment type="caution">
    <text evidence="2">The sequence shown here is derived from an EMBL/GenBank/DDBJ whole genome shotgun (WGS) entry which is preliminary data.</text>
</comment>
<protein>
    <recommendedName>
        <fullName evidence="4">DUF2079 domain-containing protein</fullName>
    </recommendedName>
</protein>
<feature type="transmembrane region" description="Helical" evidence="1">
    <location>
        <begin position="351"/>
        <end position="368"/>
    </location>
</feature>
<dbReference type="AlphaFoldDB" id="V7I888"/>
<dbReference type="EMBL" id="AXUN02000146">
    <property type="protein sequence ID" value="ETA81207.1"/>
    <property type="molecule type" value="Genomic_DNA"/>
</dbReference>
<reference evidence="2 3" key="1">
    <citation type="journal article" date="2014" name="Genome Announc.">
        <title>Genome Sequence of Youngiibacter fragilis, the Type Strain of the Genus Youngiibacter.</title>
        <authorList>
            <person name="Wawrik C.B."/>
            <person name="Callaghan A.V."/>
            <person name="Stamps B.W."/>
            <person name="Wawrik B."/>
        </authorList>
    </citation>
    <scope>NUCLEOTIDE SEQUENCE [LARGE SCALE GENOMIC DNA]</scope>
    <source>
        <strain evidence="2 3">232.1</strain>
    </source>
</reference>
<proteinExistence type="predicted"/>
<evidence type="ECO:0000256" key="1">
    <source>
        <dbReference type="SAM" id="Phobius"/>
    </source>
</evidence>
<dbReference type="PATRIC" id="fig|994573.3.peg.1444"/>
<dbReference type="STRING" id="994573.T472_0207760"/>
<keyword evidence="3" id="KW-1185">Reference proteome</keyword>
<gene>
    <name evidence="2" type="ORF">T472_0207760</name>
</gene>
<dbReference type="Pfam" id="PF09852">
    <property type="entry name" value="DUF2079"/>
    <property type="match status" value="1"/>
</dbReference>
<feature type="transmembrane region" description="Helical" evidence="1">
    <location>
        <begin position="116"/>
        <end position="137"/>
    </location>
</feature>
<feature type="transmembrane region" description="Helical" evidence="1">
    <location>
        <begin position="62"/>
        <end position="81"/>
    </location>
</feature>
<feature type="transmembrane region" description="Helical" evidence="1">
    <location>
        <begin position="412"/>
        <end position="430"/>
    </location>
</feature>
<keyword evidence="1" id="KW-0472">Membrane</keyword>
<accession>V7I888</accession>
<feature type="transmembrane region" description="Helical" evidence="1">
    <location>
        <begin position="149"/>
        <end position="168"/>
    </location>
</feature>
<feature type="transmembrane region" description="Helical" evidence="1">
    <location>
        <begin position="20"/>
        <end position="42"/>
    </location>
</feature>
<feature type="transmembrane region" description="Helical" evidence="1">
    <location>
        <begin position="183"/>
        <end position="202"/>
    </location>
</feature>
<evidence type="ECO:0000313" key="2">
    <source>
        <dbReference type="EMBL" id="ETA81207.1"/>
    </source>
</evidence>
<evidence type="ECO:0000313" key="3">
    <source>
        <dbReference type="Proteomes" id="UP000017747"/>
    </source>
</evidence>
<feature type="transmembrane region" description="Helical" evidence="1">
    <location>
        <begin position="214"/>
        <end position="235"/>
    </location>
</feature>
<dbReference type="InterPro" id="IPR018650">
    <property type="entry name" value="STSV1_Orf64"/>
</dbReference>
<sequence>MKSSHDERTGMTTDKNRALYGPAVSQTIITLIASWLMASTVMNLINWNTPSYFSLENAGLEGLLPLLLFWITFTGLLLLIVRKASVRAKGIDIAGRLLFMSWILLALSAMQRFVYLVPAASFLLVNLTSLMLARGIFFSALRKRQLPDMTLCLFGLLMIIINLLVIPWEDAVASLFSGASLDTVIPFVVICIALILALVIIINVKSDSFNKGRMVTVVAITAMLIQVFLSGRILYARFETLSTPTYDFNLFAQMFHNMAETFKPVTTLERNTLLSHFRIHLSPVYYLMLPFFTLIRTPATLNVLQAVIVGSGMVPMVLIARHFRLEAGVQMAFSIIYLFSAALMTSGFYDLHENCFLVPFLLLLILAIEKRNRPGMLIFTLLTLSVKEDAALYVWTLSAFIIFERKMVREGLAMLFTSGAYFIGAVRYLNRFGEGAMTGRFEKLIGVPEWSLLAVPYAVVRNPGFILSKVLAREKLGYIIQMLSPLGFMPLFTRKLSRWVLIVPFLLMNLMVDYQYQYDMRFQYNYGSYVLLLYMALLFVKDQADAAEGSREGKANKASGFSRIAISFLMATAISSGILVSSIYLAAYEHYPRMLEANKDTLTSMKHAMDEIPEGSSVLATCYLTGYLSDREAIYDIDYNLEGSTYFKADYIAIDLRPAYKGDHESIVPMFLSDGYEILTMEEDEILILKR</sequence>
<feature type="transmembrane region" description="Helical" evidence="1">
    <location>
        <begin position="522"/>
        <end position="540"/>
    </location>
</feature>
<feature type="transmembrane region" description="Helical" evidence="1">
    <location>
        <begin position="327"/>
        <end position="345"/>
    </location>
</feature>
<keyword evidence="1" id="KW-0812">Transmembrane</keyword>
<feature type="transmembrane region" description="Helical" evidence="1">
    <location>
        <begin position="93"/>
        <end position="110"/>
    </location>
</feature>
<dbReference type="Proteomes" id="UP000017747">
    <property type="component" value="Unassembled WGS sequence"/>
</dbReference>
<feature type="transmembrane region" description="Helical" evidence="1">
    <location>
        <begin position="299"/>
        <end position="320"/>
    </location>
</feature>
<name>V7I888_9CLOT</name>
<dbReference type="eggNOG" id="COG3463">
    <property type="taxonomic scope" value="Bacteria"/>
</dbReference>
<evidence type="ECO:0008006" key="4">
    <source>
        <dbReference type="Google" id="ProtNLM"/>
    </source>
</evidence>
<organism evidence="2 3">
    <name type="scientific">Youngiibacter fragilis 232.1</name>
    <dbReference type="NCBI Taxonomy" id="994573"/>
    <lineage>
        <taxon>Bacteria</taxon>
        <taxon>Bacillati</taxon>
        <taxon>Bacillota</taxon>
        <taxon>Clostridia</taxon>
        <taxon>Eubacteriales</taxon>
        <taxon>Clostridiaceae</taxon>
        <taxon>Youngiibacter</taxon>
    </lineage>
</organism>
<keyword evidence="1" id="KW-1133">Transmembrane helix</keyword>
<feature type="transmembrane region" description="Helical" evidence="1">
    <location>
        <begin position="561"/>
        <end position="587"/>
    </location>
</feature>